<evidence type="ECO:0000256" key="6">
    <source>
        <dbReference type="ARBA" id="ARBA00023065"/>
    </source>
</evidence>
<accession>X7EKH9</accession>
<dbReference type="OrthoDB" id="9805601at2"/>
<dbReference type="InterPro" id="IPR003593">
    <property type="entry name" value="AAA+_ATPase"/>
</dbReference>
<keyword evidence="4 8" id="KW-0067">ATP-binding</keyword>
<dbReference type="InterPro" id="IPR027417">
    <property type="entry name" value="P-loop_NTPase"/>
</dbReference>
<protein>
    <submittedName>
        <fullName evidence="8">Iron ABC transporter ATP-binding protein</fullName>
    </submittedName>
</protein>
<dbReference type="SUPFAM" id="SSF52540">
    <property type="entry name" value="P-loop containing nucleoside triphosphate hydrolases"/>
    <property type="match status" value="1"/>
</dbReference>
<keyword evidence="5" id="KW-0862">Zinc</keyword>
<dbReference type="PANTHER" id="PTHR42734:SF6">
    <property type="entry name" value="MOLYBDATE IMPORT ATP-BINDING PROTEIN MOLC"/>
    <property type="match status" value="1"/>
</dbReference>
<evidence type="ECO:0000313" key="8">
    <source>
        <dbReference type="EMBL" id="ETX16387.1"/>
    </source>
</evidence>
<dbReference type="InterPro" id="IPR003439">
    <property type="entry name" value="ABC_transporter-like_ATP-bd"/>
</dbReference>
<sequence length="265" mass="28098">MKLEATELAIGYGRERIGENLSFTLGPDEIVCLLGPNGCGKTTLFKTLLGLITRLGGKLELGGADISRLARQDIARAIAYVPQAHVPPFPFEVLEVVLMGRTSQLGAFAQPSARDRDAALAALDTIGIEHLAGRDYARLSGGQRQLVLIARALAQEAPLLVMDEPTASLDFGNRLAVLDRIATLARRGSGRGVILSTHDPDQALSLSARVIAMSKGRVLADGPAADVLTPARLSEIYGISLTVERTPSGRRICLPELQSSAATIT</sequence>
<dbReference type="SMART" id="SM00382">
    <property type="entry name" value="AAA"/>
    <property type="match status" value="1"/>
</dbReference>
<comment type="similarity">
    <text evidence="1">Belongs to the ABC transporter superfamily.</text>
</comment>
<keyword evidence="2" id="KW-0813">Transport</keyword>
<keyword evidence="6" id="KW-0406">Ion transport</keyword>
<proteinExistence type="inferred from homology"/>
<comment type="caution">
    <text evidence="8">The sequence shown here is derived from an EMBL/GenBank/DDBJ whole genome shotgun (WGS) entry which is preliminary data.</text>
</comment>
<dbReference type="GO" id="GO:0005524">
    <property type="term" value="F:ATP binding"/>
    <property type="evidence" value="ECO:0007669"/>
    <property type="project" value="UniProtKB-KW"/>
</dbReference>
<dbReference type="InterPro" id="IPR050153">
    <property type="entry name" value="Metal_Ion_Import_ABC"/>
</dbReference>
<evidence type="ECO:0000256" key="1">
    <source>
        <dbReference type="ARBA" id="ARBA00005417"/>
    </source>
</evidence>
<evidence type="ECO:0000259" key="7">
    <source>
        <dbReference type="PROSITE" id="PS50893"/>
    </source>
</evidence>
<name>X7EKH9_9RHOB</name>
<dbReference type="RefSeq" id="WP_037257154.1">
    <property type="nucleotide sequence ID" value="NZ_JALZ01000001.1"/>
</dbReference>
<dbReference type="Gene3D" id="3.40.50.300">
    <property type="entry name" value="P-loop containing nucleotide triphosphate hydrolases"/>
    <property type="match status" value="1"/>
</dbReference>
<keyword evidence="5" id="KW-0864">Zinc transport</keyword>
<dbReference type="PROSITE" id="PS00211">
    <property type="entry name" value="ABC_TRANSPORTER_1"/>
    <property type="match status" value="1"/>
</dbReference>
<evidence type="ECO:0000256" key="2">
    <source>
        <dbReference type="ARBA" id="ARBA00022448"/>
    </source>
</evidence>
<dbReference type="CDD" id="cd03214">
    <property type="entry name" value="ABC_Iron-Siderophores_B12_Hemin"/>
    <property type="match status" value="1"/>
</dbReference>
<organism evidence="8 9">
    <name type="scientific">Roseivivax halodurans JCM 10272</name>
    <dbReference type="NCBI Taxonomy" id="1449350"/>
    <lineage>
        <taxon>Bacteria</taxon>
        <taxon>Pseudomonadati</taxon>
        <taxon>Pseudomonadota</taxon>
        <taxon>Alphaproteobacteria</taxon>
        <taxon>Rhodobacterales</taxon>
        <taxon>Roseobacteraceae</taxon>
        <taxon>Roseivivax</taxon>
    </lineage>
</organism>
<dbReference type="Proteomes" id="UP000022447">
    <property type="component" value="Unassembled WGS sequence"/>
</dbReference>
<evidence type="ECO:0000313" key="9">
    <source>
        <dbReference type="Proteomes" id="UP000022447"/>
    </source>
</evidence>
<dbReference type="GO" id="GO:0016887">
    <property type="term" value="F:ATP hydrolysis activity"/>
    <property type="evidence" value="ECO:0007669"/>
    <property type="project" value="InterPro"/>
</dbReference>
<dbReference type="GO" id="GO:0006829">
    <property type="term" value="P:zinc ion transport"/>
    <property type="evidence" value="ECO:0007669"/>
    <property type="project" value="UniProtKB-KW"/>
</dbReference>
<keyword evidence="9" id="KW-1185">Reference proteome</keyword>
<dbReference type="FunFam" id="3.40.50.300:FF:000134">
    <property type="entry name" value="Iron-enterobactin ABC transporter ATP-binding protein"/>
    <property type="match status" value="1"/>
</dbReference>
<dbReference type="PANTHER" id="PTHR42734">
    <property type="entry name" value="METAL TRANSPORT SYSTEM ATP-BINDING PROTEIN TM_0124-RELATED"/>
    <property type="match status" value="1"/>
</dbReference>
<evidence type="ECO:0000256" key="4">
    <source>
        <dbReference type="ARBA" id="ARBA00022840"/>
    </source>
</evidence>
<dbReference type="InterPro" id="IPR017871">
    <property type="entry name" value="ABC_transporter-like_CS"/>
</dbReference>
<dbReference type="PROSITE" id="PS50893">
    <property type="entry name" value="ABC_TRANSPORTER_2"/>
    <property type="match status" value="1"/>
</dbReference>
<dbReference type="PATRIC" id="fig|1449350.3.peg.139"/>
<dbReference type="EMBL" id="JALZ01000001">
    <property type="protein sequence ID" value="ETX16387.1"/>
    <property type="molecule type" value="Genomic_DNA"/>
</dbReference>
<dbReference type="AlphaFoldDB" id="X7EKH9"/>
<reference evidence="8 9" key="1">
    <citation type="submission" date="2014-01" db="EMBL/GenBank/DDBJ databases">
        <title>Roseivivax halodurans JCM 10272 Genome Sequencing.</title>
        <authorList>
            <person name="Lai Q."/>
            <person name="Li G."/>
            <person name="Shao Z."/>
        </authorList>
    </citation>
    <scope>NUCLEOTIDE SEQUENCE [LARGE SCALE GENOMIC DNA]</scope>
    <source>
        <strain evidence="8 9">JCM 10272</strain>
    </source>
</reference>
<dbReference type="Pfam" id="PF00005">
    <property type="entry name" value="ABC_tran"/>
    <property type="match status" value="1"/>
</dbReference>
<keyword evidence="3" id="KW-0547">Nucleotide-binding</keyword>
<dbReference type="eggNOG" id="COG1120">
    <property type="taxonomic scope" value="Bacteria"/>
</dbReference>
<gene>
    <name evidence="8" type="ORF">OCH239_00685</name>
</gene>
<dbReference type="STRING" id="1449350.OCH239_00685"/>
<evidence type="ECO:0000256" key="3">
    <source>
        <dbReference type="ARBA" id="ARBA00022741"/>
    </source>
</evidence>
<evidence type="ECO:0000256" key="5">
    <source>
        <dbReference type="ARBA" id="ARBA00022906"/>
    </source>
</evidence>
<feature type="domain" description="ABC transporter" evidence="7">
    <location>
        <begin position="3"/>
        <end position="240"/>
    </location>
</feature>